<evidence type="ECO:0000313" key="1">
    <source>
        <dbReference type="EMBL" id="CAI3974600.1"/>
    </source>
</evidence>
<proteinExistence type="predicted"/>
<reference evidence="1" key="1">
    <citation type="submission" date="2022-10" db="EMBL/GenBank/DDBJ databases">
        <authorList>
            <person name="Chen Y."/>
            <person name="Dougan E. K."/>
            <person name="Chan C."/>
            <person name="Rhodes N."/>
            <person name="Thang M."/>
        </authorList>
    </citation>
    <scope>NUCLEOTIDE SEQUENCE</scope>
</reference>
<dbReference type="Proteomes" id="UP001152797">
    <property type="component" value="Unassembled WGS sequence"/>
</dbReference>
<evidence type="ECO:0000313" key="2">
    <source>
        <dbReference type="EMBL" id="CAL4761912.1"/>
    </source>
</evidence>
<organism evidence="1">
    <name type="scientific">Cladocopium goreaui</name>
    <dbReference type="NCBI Taxonomy" id="2562237"/>
    <lineage>
        <taxon>Eukaryota</taxon>
        <taxon>Sar</taxon>
        <taxon>Alveolata</taxon>
        <taxon>Dinophyceae</taxon>
        <taxon>Suessiales</taxon>
        <taxon>Symbiodiniaceae</taxon>
        <taxon>Cladocopium</taxon>
    </lineage>
</organism>
<accession>A0A9P1FH98</accession>
<gene>
    <name evidence="1" type="ORF">C1SCF055_LOCUS2988</name>
</gene>
<comment type="caution">
    <text evidence="1">The sequence shown here is derived from an EMBL/GenBank/DDBJ whole genome shotgun (WGS) entry which is preliminary data.</text>
</comment>
<dbReference type="EMBL" id="CAMXCT030000146">
    <property type="protein sequence ID" value="CAL4761912.1"/>
    <property type="molecule type" value="Genomic_DNA"/>
</dbReference>
<sequence length="414" mass="48257">MTDIDELRIDRQDGYAYTLEAFIDEYGGSVEDPPSEWLAAPAAAALARSRSPRRGDDASETATLTELWKQRSWTEVKSILCRRYELEVQEDEDLCIVSAPHDSSLWARSDHYRQVLRESRGSVYEKCSGKLLCLPFFKFWNHSERNADDIDWKTAIAEEKIDGNLMKLFHYKGVWRLASNRTLDVHNTSGKYACTGRSNYELFAEAARNSDLVYDRLDERCCYMFERVHPDFRVVLDYPKAMLYHIGTRNMETLQELDVDIGVQRPRRWTVRSRAECQAILDSFHSFAEGIVVRDAKYHRQKWKRREYVMLHSARMLVGGDGPCYAWVARCSTAGTLEMDRLCLNVWLRSEESEFSVYFPEAVQRYRDLAKMLESPGFLQGLLGDNDCTARDERGTFIHEAQIWEELQRRQNMI</sequence>
<name>A0A9P1FH98_9DINO</name>
<reference evidence="2 3" key="2">
    <citation type="submission" date="2024-05" db="EMBL/GenBank/DDBJ databases">
        <authorList>
            <person name="Chen Y."/>
            <person name="Shah S."/>
            <person name="Dougan E. K."/>
            <person name="Thang M."/>
            <person name="Chan C."/>
        </authorList>
    </citation>
    <scope>NUCLEOTIDE SEQUENCE [LARGE SCALE GENOMIC DNA]</scope>
</reference>
<dbReference type="EMBL" id="CAMXCT010000146">
    <property type="protein sequence ID" value="CAI3974600.1"/>
    <property type="molecule type" value="Genomic_DNA"/>
</dbReference>
<evidence type="ECO:0000313" key="3">
    <source>
        <dbReference type="Proteomes" id="UP001152797"/>
    </source>
</evidence>
<dbReference type="EMBL" id="CAMXCT020000146">
    <property type="protein sequence ID" value="CAL1127975.1"/>
    <property type="molecule type" value="Genomic_DNA"/>
</dbReference>
<dbReference type="AlphaFoldDB" id="A0A9P1FH98"/>
<keyword evidence="3" id="KW-1185">Reference proteome</keyword>
<dbReference type="OrthoDB" id="431332at2759"/>
<protein>
    <submittedName>
        <fullName evidence="2">Nucleolar GTP-binding protein 1</fullName>
    </submittedName>
</protein>